<keyword evidence="3 6" id="KW-0378">Hydrolase</keyword>
<dbReference type="STRING" id="314265.R2601_12348"/>
<proteinExistence type="predicted"/>
<dbReference type="Pfam" id="PF00293">
    <property type="entry name" value="NUDIX"/>
    <property type="match status" value="1"/>
</dbReference>
<dbReference type="SUPFAM" id="SSF55811">
    <property type="entry name" value="Nudix"/>
    <property type="match status" value="1"/>
</dbReference>
<dbReference type="GO" id="GO:0046872">
    <property type="term" value="F:metal ion binding"/>
    <property type="evidence" value="ECO:0007669"/>
    <property type="project" value="UniProtKB-KW"/>
</dbReference>
<dbReference type="CDD" id="cd04666">
    <property type="entry name" value="NUDIX_DIPP2_like_Nudt4"/>
    <property type="match status" value="1"/>
</dbReference>
<dbReference type="PANTHER" id="PTHR12629">
    <property type="entry name" value="DIPHOSPHOINOSITOL POLYPHOSPHATE PHOSPHOHYDROLASE"/>
    <property type="match status" value="1"/>
</dbReference>
<gene>
    <name evidence="6" type="ORF">R2601_12348</name>
</gene>
<evidence type="ECO:0000313" key="7">
    <source>
        <dbReference type="Proteomes" id="UP000006230"/>
    </source>
</evidence>
<dbReference type="eggNOG" id="COG0494">
    <property type="taxonomic scope" value="Bacteria"/>
</dbReference>
<feature type="domain" description="Nudix hydrolase" evidence="5">
    <location>
        <begin position="3"/>
        <end position="136"/>
    </location>
</feature>
<accession>Q0FLA8</accession>
<keyword evidence="2" id="KW-0479">Metal-binding</keyword>
<comment type="caution">
    <text evidence="6">The sequence shown here is derived from an EMBL/GenBank/DDBJ whole genome shotgun (WGS) entry which is preliminary data.</text>
</comment>
<keyword evidence="4" id="KW-0460">Magnesium</keyword>
<dbReference type="OrthoDB" id="7066910at2"/>
<evidence type="ECO:0000313" key="6">
    <source>
        <dbReference type="EMBL" id="EAU44963.1"/>
    </source>
</evidence>
<protein>
    <submittedName>
        <fullName evidence="6">Probable NTP pyrophosphohydrolase protein, MuT/nudix family</fullName>
    </submittedName>
</protein>
<dbReference type="GO" id="GO:0016462">
    <property type="term" value="F:pyrophosphatase activity"/>
    <property type="evidence" value="ECO:0007669"/>
    <property type="project" value="InterPro"/>
</dbReference>
<evidence type="ECO:0000256" key="2">
    <source>
        <dbReference type="ARBA" id="ARBA00022723"/>
    </source>
</evidence>
<dbReference type="Proteomes" id="UP000006230">
    <property type="component" value="Unassembled WGS sequence"/>
</dbReference>
<dbReference type="GO" id="GO:0005737">
    <property type="term" value="C:cytoplasm"/>
    <property type="evidence" value="ECO:0007669"/>
    <property type="project" value="TreeGrafter"/>
</dbReference>
<dbReference type="AlphaFoldDB" id="Q0FLA8"/>
<keyword evidence="7" id="KW-1185">Reference proteome</keyword>
<evidence type="ECO:0000259" key="5">
    <source>
        <dbReference type="PROSITE" id="PS51462"/>
    </source>
</evidence>
<organism evidence="6 7">
    <name type="scientific">Salipiger bermudensis (strain DSM 26914 / JCM 13377 / KCTC 12554 / HTCC2601)</name>
    <name type="common">Pelagibaca bermudensis</name>
    <dbReference type="NCBI Taxonomy" id="314265"/>
    <lineage>
        <taxon>Bacteria</taxon>
        <taxon>Pseudomonadati</taxon>
        <taxon>Pseudomonadota</taxon>
        <taxon>Alphaproteobacteria</taxon>
        <taxon>Rhodobacterales</taxon>
        <taxon>Roseobacteraceae</taxon>
        <taxon>Salipiger</taxon>
    </lineage>
</organism>
<dbReference type="PROSITE" id="PS51462">
    <property type="entry name" value="NUDIX"/>
    <property type="match status" value="1"/>
</dbReference>
<dbReference type="InterPro" id="IPR015797">
    <property type="entry name" value="NUDIX_hydrolase-like_dom_sf"/>
</dbReference>
<dbReference type="InterPro" id="IPR047198">
    <property type="entry name" value="DDP-like_NUDIX"/>
</dbReference>
<dbReference type="PANTHER" id="PTHR12629:SF0">
    <property type="entry name" value="DIPHOSPHOINOSITOL-POLYPHOSPHATE DIPHOSPHATASE"/>
    <property type="match status" value="1"/>
</dbReference>
<dbReference type="RefSeq" id="WP_007794301.1">
    <property type="nucleotide sequence ID" value="NZ_DS022276.1"/>
</dbReference>
<dbReference type="InterPro" id="IPR000086">
    <property type="entry name" value="NUDIX_hydrolase_dom"/>
</dbReference>
<comment type="cofactor">
    <cofactor evidence="1">
        <name>Mg(2+)</name>
        <dbReference type="ChEBI" id="CHEBI:18420"/>
    </cofactor>
</comment>
<dbReference type="EMBL" id="AATQ01000034">
    <property type="protein sequence ID" value="EAU44963.1"/>
    <property type="molecule type" value="Genomic_DNA"/>
</dbReference>
<evidence type="ECO:0000256" key="3">
    <source>
        <dbReference type="ARBA" id="ARBA00022801"/>
    </source>
</evidence>
<reference evidence="6 7" key="1">
    <citation type="journal article" date="2010" name="J. Bacteriol.">
        <title>Genome sequences of Pelagibaca bermudensis HTCC2601T and Maritimibacter alkaliphilus HTCC2654T, the type strains of two marine Roseobacter genera.</title>
        <authorList>
            <person name="Thrash J.C."/>
            <person name="Cho J.C."/>
            <person name="Ferriera S."/>
            <person name="Johnson J."/>
            <person name="Vergin K.L."/>
            <person name="Giovannoni S.J."/>
        </authorList>
    </citation>
    <scope>NUCLEOTIDE SEQUENCE [LARGE SCALE GENOMIC DNA]</scope>
    <source>
        <strain evidence="7">DSM 26914 / JCM 13377 / KCTC 12554 / HTCC2601</strain>
    </source>
</reference>
<name>Q0FLA8_SALBH</name>
<sequence>MTDIGEQIGALPMHWDKKGNLQVLMVTSRDTGRWVMPKGWLMDGKKPWAAAEIEALEEAGAVGHIGKEIIGTFHYDKGLDDGTNLPCRVDVYPMIVDKLKRRWKERNERTRHWFTPKAAAKRVQEPELAEMLLSLVDKPQKQPVIKQLLKKAG</sequence>
<dbReference type="HOGENOM" id="CLU_037162_8_0_5"/>
<evidence type="ECO:0000256" key="4">
    <source>
        <dbReference type="ARBA" id="ARBA00022842"/>
    </source>
</evidence>
<dbReference type="Gene3D" id="3.90.79.10">
    <property type="entry name" value="Nucleoside Triphosphate Pyrophosphohydrolase"/>
    <property type="match status" value="1"/>
</dbReference>
<evidence type="ECO:0000256" key="1">
    <source>
        <dbReference type="ARBA" id="ARBA00001946"/>
    </source>
</evidence>